<feature type="compositionally biased region" description="Low complexity" evidence="1">
    <location>
        <begin position="880"/>
        <end position="917"/>
    </location>
</feature>
<comment type="caution">
    <text evidence="3">The sequence shown here is derived from an EMBL/GenBank/DDBJ whole genome shotgun (WGS) entry which is preliminary data.</text>
</comment>
<evidence type="ECO:0000259" key="2">
    <source>
        <dbReference type="Pfam" id="PF18802"/>
    </source>
</evidence>
<protein>
    <recommendedName>
        <fullName evidence="2">CxC1-like cysteine cluster associated with KDZ transposases domain-containing protein</fullName>
    </recommendedName>
</protein>
<sequence length="999" mass="109616">MPPKKKKRRGQYTACYSSLLLCDGENEDAFTEHVAADLDPEQPPDPEKAAAQLAIAQAIINAIRGSGGTSVHLLPHDSVQDSPASGDGYDRYDGHDEYVDHSAGNDDGADSLALGARTRRTAAKADDSDYGSDSSGEELRLPINWNDGATGPTGRHSQDTNSRFQTWSKRVPAIFDCLYGEDPVGRVPTTPTSEGFTCCPCPPDEHTVKLIVDVYDIAPCHPMMLHSCKAHVVDNIMRAQLFPATPSRPRVAFSIKFIRLYQSLFNVAGISATNMALVIQHLMRGGLNFQRQRTTHSVSDQLRRQLKSALTWLTVIERYCDKLALEGSVCVSAPRPPINDDDLDLQLCHLADSCPACFRPFQTGSSSVPGYPDAPQVIICIDGNFTQKRQGGRDSVPHQPFPPRRFLSRRQVTTVAELMSRTPGTDPSDSNCISKIRAASANAAKAQSDPCDINGVMGACCRHDIPLVMCDIDTPGERHHYAIALIRAVTKAVGPNLQHLGIAYDIGCRFQPSAKVASVLGSDLKVTWVVPVFHVYGHVYSCQVRFNPRNTPGFGMTDGEGMERVWASMASLITSTRGMSAGDRRFALEERCQFIATERRVNLIDIIDAKLKRLDSVKAKARLVLQEFKQDSIPEWYKESRRQQQQQTQEQLASTGTIQPATQLRPRHSRLAPPFDEIDLETVRAVKTLSLRRRKQLDRHELPAEDVLVPDSSPTGVFARSLLRTLAEVQLLSALMYVRPATVRKGYKATIRFRQGITAAKASAAKIMAKLNTAMMDKYLAEGGDLPHPLTVKTLYTDATFQVIENWAKAFDPTTKSLPWWAKPSTATAMDAYEELCRYREESARLAFERKSANEWVDARIEELRNLSKRRPEPEAEARSPGSHASDASGGPPSASPLTASSRATASDQTTSSSQARHSADARADSPQAPGGSLWSFSVMEDALEGISNLKTHWSRAEDLADVLLPTSDASLTAGDDIVSKPAAIIDDAEESDDDDADL</sequence>
<dbReference type="Proteomes" id="UP001176521">
    <property type="component" value="Unassembled WGS sequence"/>
</dbReference>
<organism evidence="3 4">
    <name type="scientific">Tilletia horrida</name>
    <dbReference type="NCBI Taxonomy" id="155126"/>
    <lineage>
        <taxon>Eukaryota</taxon>
        <taxon>Fungi</taxon>
        <taxon>Dikarya</taxon>
        <taxon>Basidiomycota</taxon>
        <taxon>Ustilaginomycotina</taxon>
        <taxon>Exobasidiomycetes</taxon>
        <taxon>Tilletiales</taxon>
        <taxon>Tilletiaceae</taxon>
        <taxon>Tilletia</taxon>
    </lineage>
</organism>
<feature type="compositionally biased region" description="Basic and acidic residues" evidence="1">
    <location>
        <begin position="868"/>
        <end position="878"/>
    </location>
</feature>
<dbReference type="InterPro" id="IPR040521">
    <property type="entry name" value="KDZ"/>
</dbReference>
<accession>A0AAN6GGU3</accession>
<name>A0AAN6GGU3_9BASI</name>
<feature type="region of interest" description="Disordered" evidence="1">
    <location>
        <begin position="75"/>
        <end position="163"/>
    </location>
</feature>
<dbReference type="Pfam" id="PF18802">
    <property type="entry name" value="CxC1"/>
    <property type="match status" value="1"/>
</dbReference>
<feature type="compositionally biased region" description="Polar residues" evidence="1">
    <location>
        <begin position="652"/>
        <end position="662"/>
    </location>
</feature>
<feature type="domain" description="CxC1-like cysteine cluster associated with KDZ transposases" evidence="2">
    <location>
        <begin position="196"/>
        <end position="275"/>
    </location>
</feature>
<reference evidence="3" key="1">
    <citation type="journal article" date="2023" name="PhytoFront">
        <title>Draft Genome Resources of Seven Strains of Tilletia horrida, Causal Agent of Kernel Smut of Rice.</title>
        <authorList>
            <person name="Khanal S."/>
            <person name="Antony Babu S."/>
            <person name="Zhou X.G."/>
        </authorList>
    </citation>
    <scope>NUCLEOTIDE SEQUENCE</scope>
    <source>
        <strain evidence="3">TX3</strain>
    </source>
</reference>
<dbReference type="PANTHER" id="PTHR33096:SF1">
    <property type="entry name" value="CXC1-LIKE CYSTEINE CLUSTER ASSOCIATED WITH KDZ TRANSPOSASES DOMAIN-CONTAINING PROTEIN"/>
    <property type="match status" value="1"/>
</dbReference>
<feature type="region of interest" description="Disordered" evidence="1">
    <location>
        <begin position="868"/>
        <end position="933"/>
    </location>
</feature>
<proteinExistence type="predicted"/>
<dbReference type="PANTHER" id="PTHR33096">
    <property type="entry name" value="CXC2 DOMAIN-CONTAINING PROTEIN"/>
    <property type="match status" value="1"/>
</dbReference>
<dbReference type="AlphaFoldDB" id="A0AAN6GGU3"/>
<evidence type="ECO:0000256" key="1">
    <source>
        <dbReference type="SAM" id="MobiDB-lite"/>
    </source>
</evidence>
<evidence type="ECO:0000313" key="4">
    <source>
        <dbReference type="Proteomes" id="UP001176521"/>
    </source>
</evidence>
<keyword evidence="4" id="KW-1185">Reference proteome</keyword>
<dbReference type="InterPro" id="IPR041320">
    <property type="entry name" value="CxC1"/>
</dbReference>
<evidence type="ECO:0000313" key="3">
    <source>
        <dbReference type="EMBL" id="KAK0539833.1"/>
    </source>
</evidence>
<gene>
    <name evidence="3" type="ORF">OC842_000784</name>
</gene>
<dbReference type="Pfam" id="PF18758">
    <property type="entry name" value="KDZ"/>
    <property type="match status" value="1"/>
</dbReference>
<dbReference type="EMBL" id="JAPDMQ010000024">
    <property type="protein sequence ID" value="KAK0539833.1"/>
    <property type="molecule type" value="Genomic_DNA"/>
</dbReference>
<feature type="region of interest" description="Disordered" evidence="1">
    <location>
        <begin position="639"/>
        <end position="668"/>
    </location>
</feature>
<feature type="compositionally biased region" description="Basic and acidic residues" evidence="1">
    <location>
        <begin position="88"/>
        <end position="104"/>
    </location>
</feature>